<dbReference type="InterPro" id="IPR009080">
    <property type="entry name" value="tRNAsynth_Ia_anticodon-bd"/>
</dbReference>
<comment type="caution">
    <text evidence="13">The sequence shown here is derived from an EMBL/GenBank/DDBJ whole genome shotgun (WGS) entry which is preliminary data.</text>
</comment>
<proteinExistence type="inferred from homology"/>
<dbReference type="STRING" id="1802319.A2928_01855"/>
<keyword evidence="5 10" id="KW-0067">ATP-binding</keyword>
<dbReference type="Proteomes" id="UP000176221">
    <property type="component" value="Unassembled WGS sequence"/>
</dbReference>
<feature type="domain" description="Arginyl tRNA synthetase N-terminal" evidence="12">
    <location>
        <begin position="4"/>
        <end position="87"/>
    </location>
</feature>
<comment type="catalytic activity">
    <reaction evidence="8">
        <text>tRNA(Arg) + L-arginine + ATP = L-arginyl-tRNA(Arg) + AMP + diphosphate</text>
        <dbReference type="Rhea" id="RHEA:20301"/>
        <dbReference type="Rhea" id="RHEA-COMP:9658"/>
        <dbReference type="Rhea" id="RHEA-COMP:9673"/>
        <dbReference type="ChEBI" id="CHEBI:30616"/>
        <dbReference type="ChEBI" id="CHEBI:32682"/>
        <dbReference type="ChEBI" id="CHEBI:33019"/>
        <dbReference type="ChEBI" id="CHEBI:78442"/>
        <dbReference type="ChEBI" id="CHEBI:78513"/>
        <dbReference type="ChEBI" id="CHEBI:456215"/>
        <dbReference type="EC" id="6.1.1.19"/>
    </reaction>
</comment>
<evidence type="ECO:0000256" key="10">
    <source>
        <dbReference type="RuleBase" id="RU363038"/>
    </source>
</evidence>
<dbReference type="Gene3D" id="3.30.1360.70">
    <property type="entry name" value="Arginyl tRNA synthetase N-terminal domain"/>
    <property type="match status" value="1"/>
</dbReference>
<dbReference type="InterPro" id="IPR001278">
    <property type="entry name" value="Arg-tRNA-ligase"/>
</dbReference>
<evidence type="ECO:0000256" key="5">
    <source>
        <dbReference type="ARBA" id="ARBA00022840"/>
    </source>
</evidence>
<dbReference type="GO" id="GO:0004814">
    <property type="term" value="F:arginine-tRNA ligase activity"/>
    <property type="evidence" value="ECO:0007669"/>
    <property type="project" value="UniProtKB-UniRule"/>
</dbReference>
<keyword evidence="4 10" id="KW-0547">Nucleotide-binding</keyword>
<comment type="similarity">
    <text evidence="1 10">Belongs to the class-I aminoacyl-tRNA synthetase family.</text>
</comment>
<keyword evidence="6 10" id="KW-0648">Protein biosynthesis</keyword>
<dbReference type="Pfam" id="PF00750">
    <property type="entry name" value="tRNA-synt_1d"/>
    <property type="match status" value="1"/>
</dbReference>
<dbReference type="Pfam" id="PF05746">
    <property type="entry name" value="DALR_1"/>
    <property type="match status" value="1"/>
</dbReference>
<dbReference type="InterPro" id="IPR036695">
    <property type="entry name" value="Arg-tRNA-synth_N_sf"/>
</dbReference>
<dbReference type="PRINTS" id="PR01038">
    <property type="entry name" value="TRNASYNTHARG"/>
</dbReference>
<dbReference type="InterPro" id="IPR035684">
    <property type="entry name" value="ArgRS_core"/>
</dbReference>
<dbReference type="AlphaFoldDB" id="A0A1G2N914"/>
<dbReference type="InterPro" id="IPR005148">
    <property type="entry name" value="Arg-tRNA-synth_N"/>
</dbReference>
<dbReference type="PANTHER" id="PTHR11956">
    <property type="entry name" value="ARGINYL-TRNA SYNTHETASE"/>
    <property type="match status" value="1"/>
</dbReference>
<evidence type="ECO:0000313" key="13">
    <source>
        <dbReference type="EMBL" id="OHA32628.1"/>
    </source>
</evidence>
<dbReference type="SUPFAM" id="SSF52374">
    <property type="entry name" value="Nucleotidylyl transferase"/>
    <property type="match status" value="1"/>
</dbReference>
<evidence type="ECO:0000256" key="3">
    <source>
        <dbReference type="ARBA" id="ARBA00022598"/>
    </source>
</evidence>
<evidence type="ECO:0000256" key="6">
    <source>
        <dbReference type="ARBA" id="ARBA00022917"/>
    </source>
</evidence>
<dbReference type="Gene3D" id="1.10.730.10">
    <property type="entry name" value="Isoleucyl-tRNA Synthetase, Domain 1"/>
    <property type="match status" value="1"/>
</dbReference>
<evidence type="ECO:0000256" key="1">
    <source>
        <dbReference type="ARBA" id="ARBA00005594"/>
    </source>
</evidence>
<dbReference type="SUPFAM" id="SSF55190">
    <property type="entry name" value="Arginyl-tRNA synthetase (ArgRS), N-terminal 'additional' domain"/>
    <property type="match status" value="1"/>
</dbReference>
<sequence length="591" mass="66619">MIHKKLHTIIGDVLREIGAVDISYNLEHPSDLANGDYATNAALIAAKKNGENPRVFGEKLADAIRAKNIPEIARIEVAGAGFVNFYLSNDYFEKSISEIVEAGENFGRNDSLKGKKILVEYTDPNPFKEFHIGHLMSNAIGESLSRIVEFQDAEVKRACYQGDVGMHVAKAIWAILREKDELEIVKNESLTKRMKFLAKCYAMGAGKLEEIIGQMPSPRELSKDINQSRENKEFEIINKKIYDHTDPEINKIYDLGKKWSLEYFETIYKRLGTQHNSKDGKAFDYYFFESETGKYGREVVEEFLGKGIFEKSEGAVVYSESRSGLHTRVFVNSQGLPTYEAKELGLAKIKYERYPYDTSIVVTGNEVREYFQVLLRAMHEVFPELAKRTKHTSHGMLRLPSGKMSSRTGNVITAESLLDAVEAMVHKKIEEREFDTHERNKIATDVAVGAVKYSILRQAIGGDIIFDLEKSVSFEGDSGPYLQYSHTRALSVLGKAGGVKFANRVDNMPRTIEKLLYRFPEIVEKAVNDYAPHAVAGYLIELAGSFNHFYATEKIISSPNDAGYLVALVRAFEIVMKNGLWLLGINVPRIM</sequence>
<dbReference type="PANTHER" id="PTHR11956:SF5">
    <property type="entry name" value="ARGININE--TRNA LIGASE, CYTOPLASMIC"/>
    <property type="match status" value="1"/>
</dbReference>
<evidence type="ECO:0000313" key="14">
    <source>
        <dbReference type="Proteomes" id="UP000176221"/>
    </source>
</evidence>
<dbReference type="NCBIfam" id="TIGR00456">
    <property type="entry name" value="argS"/>
    <property type="match status" value="1"/>
</dbReference>
<name>A0A1G2N914_9BACT</name>
<dbReference type="Pfam" id="PF03485">
    <property type="entry name" value="Arg_tRNA_synt_N"/>
    <property type="match status" value="1"/>
</dbReference>
<gene>
    <name evidence="13" type="ORF">A2928_01855</name>
</gene>
<accession>A0A1G2N914</accession>
<dbReference type="SMART" id="SM01016">
    <property type="entry name" value="Arg_tRNA_synt_N"/>
    <property type="match status" value="1"/>
</dbReference>
<protein>
    <recommendedName>
        <fullName evidence="2 9">Arginine--tRNA ligase</fullName>
        <ecNumber evidence="2 9">6.1.1.19</ecNumber>
    </recommendedName>
</protein>
<evidence type="ECO:0000256" key="9">
    <source>
        <dbReference type="NCBIfam" id="TIGR00456"/>
    </source>
</evidence>
<evidence type="ECO:0000256" key="7">
    <source>
        <dbReference type="ARBA" id="ARBA00023146"/>
    </source>
</evidence>
<dbReference type="InterPro" id="IPR014729">
    <property type="entry name" value="Rossmann-like_a/b/a_fold"/>
</dbReference>
<evidence type="ECO:0000259" key="12">
    <source>
        <dbReference type="SMART" id="SM01016"/>
    </source>
</evidence>
<dbReference type="GO" id="GO:0006420">
    <property type="term" value="P:arginyl-tRNA aminoacylation"/>
    <property type="evidence" value="ECO:0007669"/>
    <property type="project" value="UniProtKB-UniRule"/>
</dbReference>
<feature type="domain" description="DALR anticodon binding" evidence="11">
    <location>
        <begin position="482"/>
        <end position="591"/>
    </location>
</feature>
<dbReference type="GO" id="GO:0005524">
    <property type="term" value="F:ATP binding"/>
    <property type="evidence" value="ECO:0007669"/>
    <property type="project" value="UniProtKB-KW"/>
</dbReference>
<dbReference type="Gene3D" id="3.40.50.620">
    <property type="entry name" value="HUPs"/>
    <property type="match status" value="1"/>
</dbReference>
<dbReference type="SMART" id="SM00836">
    <property type="entry name" value="DALR_1"/>
    <property type="match status" value="1"/>
</dbReference>
<dbReference type="EMBL" id="MHRX01000039">
    <property type="protein sequence ID" value="OHA32628.1"/>
    <property type="molecule type" value="Genomic_DNA"/>
</dbReference>
<dbReference type="InterPro" id="IPR008909">
    <property type="entry name" value="DALR_anticod-bd"/>
</dbReference>
<evidence type="ECO:0000259" key="11">
    <source>
        <dbReference type="SMART" id="SM00836"/>
    </source>
</evidence>
<dbReference type="SUPFAM" id="SSF47323">
    <property type="entry name" value="Anticodon-binding domain of a subclass of class I aminoacyl-tRNA synthetases"/>
    <property type="match status" value="1"/>
</dbReference>
<dbReference type="GO" id="GO:0005737">
    <property type="term" value="C:cytoplasm"/>
    <property type="evidence" value="ECO:0007669"/>
    <property type="project" value="UniProtKB-UniRule"/>
</dbReference>
<evidence type="ECO:0000256" key="8">
    <source>
        <dbReference type="ARBA" id="ARBA00049339"/>
    </source>
</evidence>
<organism evidence="13 14">
    <name type="scientific">Candidatus Taylorbacteria bacterium RIFCSPLOWO2_01_FULL_45_15b</name>
    <dbReference type="NCBI Taxonomy" id="1802319"/>
    <lineage>
        <taxon>Bacteria</taxon>
        <taxon>Candidatus Tayloriibacteriota</taxon>
    </lineage>
</organism>
<evidence type="ECO:0000256" key="4">
    <source>
        <dbReference type="ARBA" id="ARBA00022741"/>
    </source>
</evidence>
<keyword evidence="7 10" id="KW-0030">Aminoacyl-tRNA synthetase</keyword>
<keyword evidence="3 10" id="KW-0436">Ligase</keyword>
<dbReference type="EC" id="6.1.1.19" evidence="2 9"/>
<reference evidence="13 14" key="1">
    <citation type="journal article" date="2016" name="Nat. Commun.">
        <title>Thousands of microbial genomes shed light on interconnected biogeochemical processes in an aquifer system.</title>
        <authorList>
            <person name="Anantharaman K."/>
            <person name="Brown C.T."/>
            <person name="Hug L.A."/>
            <person name="Sharon I."/>
            <person name="Castelle C.J."/>
            <person name="Probst A.J."/>
            <person name="Thomas B.C."/>
            <person name="Singh A."/>
            <person name="Wilkins M.J."/>
            <person name="Karaoz U."/>
            <person name="Brodie E.L."/>
            <person name="Williams K.H."/>
            <person name="Hubbard S.S."/>
            <person name="Banfield J.F."/>
        </authorList>
    </citation>
    <scope>NUCLEOTIDE SEQUENCE [LARGE SCALE GENOMIC DNA]</scope>
</reference>
<evidence type="ECO:0000256" key="2">
    <source>
        <dbReference type="ARBA" id="ARBA00012837"/>
    </source>
</evidence>